<gene>
    <name evidence="1" type="ORF">CIB84_016747</name>
</gene>
<organism evidence="1 2">
    <name type="scientific">Bambusicola thoracicus</name>
    <name type="common">Chinese bamboo-partridge</name>
    <name type="synonym">Perdix thoracica</name>
    <dbReference type="NCBI Taxonomy" id="9083"/>
    <lineage>
        <taxon>Eukaryota</taxon>
        <taxon>Metazoa</taxon>
        <taxon>Chordata</taxon>
        <taxon>Craniata</taxon>
        <taxon>Vertebrata</taxon>
        <taxon>Euteleostomi</taxon>
        <taxon>Archelosauria</taxon>
        <taxon>Archosauria</taxon>
        <taxon>Dinosauria</taxon>
        <taxon>Saurischia</taxon>
        <taxon>Theropoda</taxon>
        <taxon>Coelurosauria</taxon>
        <taxon>Aves</taxon>
        <taxon>Neognathae</taxon>
        <taxon>Galloanserae</taxon>
        <taxon>Galliformes</taxon>
        <taxon>Phasianidae</taxon>
        <taxon>Perdicinae</taxon>
        <taxon>Bambusicola</taxon>
    </lineage>
</organism>
<name>A0A2P4S618_BAMTH</name>
<comment type="caution">
    <text evidence="1">The sequence shown here is derived from an EMBL/GenBank/DDBJ whole genome shotgun (WGS) entry which is preliminary data.</text>
</comment>
<accession>A0A2P4S618</accession>
<dbReference type="AlphaFoldDB" id="A0A2P4S618"/>
<keyword evidence="2" id="KW-1185">Reference proteome</keyword>
<evidence type="ECO:0000313" key="1">
    <source>
        <dbReference type="EMBL" id="POI19508.1"/>
    </source>
</evidence>
<evidence type="ECO:0000313" key="2">
    <source>
        <dbReference type="Proteomes" id="UP000237246"/>
    </source>
</evidence>
<reference evidence="1 2" key="1">
    <citation type="submission" date="2018-01" db="EMBL/GenBank/DDBJ databases">
        <title>Comparison of the Chinese Bamboo Partridge and Red Junglefowl genome sequences highlights the importance of demography in genome evolution.</title>
        <authorList>
            <person name="Tiley G.P."/>
            <person name="Kimball R.T."/>
            <person name="Braun E.L."/>
            <person name="Burleigh J.G."/>
        </authorList>
    </citation>
    <scope>NUCLEOTIDE SEQUENCE [LARGE SCALE GENOMIC DNA]</scope>
    <source>
        <strain evidence="1">RTK389</strain>
        <tissue evidence="1">Blood</tissue>
    </source>
</reference>
<dbReference type="EMBL" id="PPHD01100119">
    <property type="protein sequence ID" value="POI19508.1"/>
    <property type="molecule type" value="Genomic_DNA"/>
</dbReference>
<proteinExistence type="predicted"/>
<dbReference type="Proteomes" id="UP000237246">
    <property type="component" value="Unassembled WGS sequence"/>
</dbReference>
<sequence length="54" mass="6038">MVFGGTVRHSVAVLSGCPPSSVVHILLDTAQMWRVEPRFLEMIPDLCHLFLCMP</sequence>
<protein>
    <submittedName>
        <fullName evidence="1">Uncharacterized protein</fullName>
    </submittedName>
</protein>